<keyword evidence="3" id="KW-1185">Reference proteome</keyword>
<sequence>MKKFFTLVLLSFSPFIFGQLNGTYTIGASGSDYATVQLAVTALTTSGVSGPVVFQIKPGTYNVYNLLFGTVPGANSVNSITFQSEDLNPNSVTLTGCMMRLNSNSLIFNKLTFDVYQSTNPSNANAFKISGDNCAITNCVFTHNYMTVTETMYNNVNSKEALSFIVVSGSDLTITNNVFNGMVGCCILKNSFSATENNLTISDNIFNGDNVETIELNSLNNFTISNNTFSSATIKSSILTTGITGNALIERNIINNSYNSVQNTTYSALSLKAMNPSSSIISNLILRNNFVNSKSQNLRITDFRSCKVLNNNFKSSYNCIYIEPNYYTTAFIVKNNVFYSTGLKAMDFTQTFNQALVVSDYNAFSSNNDTPIYRNPDFYSLLNWQSATGKEVNSKISDMVYASDTDLHTPNAIILSGSGTSLSDVGTDIDNEIRNVIPDIGADEFNMDLSSFRDIELVSIDSPSLVDCANTAILLSIKNNGSTVVNSFDIQAKFSIYPSVLNSYTTIINPGQVVQVPFANLTLIPNNLYEKISFIVSNPNNLLDNNFSNNTKFLSNYAALGDFPIVVEKDNCGAYKSLTIALTENSILWSTGGTSNKINISQPGVYSVTVTNALGCSYTKSITLN</sequence>
<feature type="signal peptide" evidence="1">
    <location>
        <begin position="1"/>
        <end position="18"/>
    </location>
</feature>
<evidence type="ECO:0000313" key="3">
    <source>
        <dbReference type="Proteomes" id="UP000536509"/>
    </source>
</evidence>
<name>A0A7Y3RB59_9FLAO</name>
<protein>
    <recommendedName>
        <fullName evidence="4">Right handed beta helix domain-containing protein</fullName>
    </recommendedName>
</protein>
<dbReference type="Gene3D" id="2.160.20.10">
    <property type="entry name" value="Single-stranded right-handed beta-helix, Pectin lyase-like"/>
    <property type="match status" value="1"/>
</dbReference>
<dbReference type="EMBL" id="JABEVX010000012">
    <property type="protein sequence ID" value="NNT73241.1"/>
    <property type="molecule type" value="Genomic_DNA"/>
</dbReference>
<dbReference type="Proteomes" id="UP000536509">
    <property type="component" value="Unassembled WGS sequence"/>
</dbReference>
<evidence type="ECO:0008006" key="4">
    <source>
        <dbReference type="Google" id="ProtNLM"/>
    </source>
</evidence>
<evidence type="ECO:0000256" key="1">
    <source>
        <dbReference type="SAM" id="SignalP"/>
    </source>
</evidence>
<keyword evidence="1" id="KW-0732">Signal</keyword>
<organism evidence="2 3">
    <name type="scientific">Flavobacterium rivulicola</name>
    <dbReference type="NCBI Taxonomy" id="2732161"/>
    <lineage>
        <taxon>Bacteria</taxon>
        <taxon>Pseudomonadati</taxon>
        <taxon>Bacteroidota</taxon>
        <taxon>Flavobacteriia</taxon>
        <taxon>Flavobacteriales</taxon>
        <taxon>Flavobacteriaceae</taxon>
        <taxon>Flavobacterium</taxon>
    </lineage>
</organism>
<dbReference type="InterPro" id="IPR012334">
    <property type="entry name" value="Pectin_lyas_fold"/>
</dbReference>
<dbReference type="AlphaFoldDB" id="A0A7Y3RB59"/>
<proteinExistence type="predicted"/>
<comment type="caution">
    <text evidence="2">The sequence shown here is derived from an EMBL/GenBank/DDBJ whole genome shotgun (WGS) entry which is preliminary data.</text>
</comment>
<accession>A0A7Y3RB59</accession>
<dbReference type="InterPro" id="IPR011050">
    <property type="entry name" value="Pectin_lyase_fold/virulence"/>
</dbReference>
<gene>
    <name evidence="2" type="ORF">HKT18_13530</name>
</gene>
<dbReference type="RefSeq" id="WP_171223400.1">
    <property type="nucleotide sequence ID" value="NZ_CP121446.1"/>
</dbReference>
<dbReference type="SUPFAM" id="SSF51126">
    <property type="entry name" value="Pectin lyase-like"/>
    <property type="match status" value="1"/>
</dbReference>
<feature type="chain" id="PRO_5031029599" description="Right handed beta helix domain-containing protein" evidence="1">
    <location>
        <begin position="19"/>
        <end position="625"/>
    </location>
</feature>
<evidence type="ECO:0000313" key="2">
    <source>
        <dbReference type="EMBL" id="NNT73241.1"/>
    </source>
</evidence>
<reference evidence="2 3" key="1">
    <citation type="submission" date="2020-05" db="EMBL/GenBank/DDBJ databases">
        <title>Draft genome of Flavobacterium sp. IMCC34852.</title>
        <authorList>
            <person name="Song J."/>
            <person name="Cho J.-C."/>
        </authorList>
    </citation>
    <scope>NUCLEOTIDE SEQUENCE [LARGE SCALE GENOMIC DNA]</scope>
    <source>
        <strain evidence="2 3">IMCC34852</strain>
    </source>
</reference>